<evidence type="ECO:0000259" key="1">
    <source>
        <dbReference type="Pfam" id="PF04101"/>
    </source>
</evidence>
<dbReference type="SUPFAM" id="SSF53756">
    <property type="entry name" value="UDP-Glycosyltransferase/glycogen phosphorylase"/>
    <property type="match status" value="1"/>
</dbReference>
<dbReference type="Gene3D" id="3.40.50.2000">
    <property type="entry name" value="Glycogen Phosphorylase B"/>
    <property type="match status" value="1"/>
</dbReference>
<dbReference type="GO" id="GO:0016758">
    <property type="term" value="F:hexosyltransferase activity"/>
    <property type="evidence" value="ECO:0007669"/>
    <property type="project" value="InterPro"/>
</dbReference>
<reference evidence="2" key="2">
    <citation type="submission" date="2020-09" db="EMBL/GenBank/DDBJ databases">
        <authorList>
            <person name="Sun Q."/>
            <person name="Ohkuma M."/>
        </authorList>
    </citation>
    <scope>NUCLEOTIDE SEQUENCE</scope>
    <source>
        <strain evidence="2">JCM 3090</strain>
    </source>
</reference>
<dbReference type="EMBL" id="BMQB01000013">
    <property type="protein sequence ID" value="GGK08894.1"/>
    <property type="molecule type" value="Genomic_DNA"/>
</dbReference>
<proteinExistence type="predicted"/>
<evidence type="ECO:0000313" key="2">
    <source>
        <dbReference type="EMBL" id="GGK08894.1"/>
    </source>
</evidence>
<accession>A0A8J3FDA0</accession>
<comment type="caution">
    <text evidence="2">The sequence shown here is derived from an EMBL/GenBank/DDBJ whole genome shotgun (WGS) entry which is preliminary data.</text>
</comment>
<name>A0A8J3FDA0_9ACTN</name>
<keyword evidence="3" id="KW-1185">Reference proteome</keyword>
<reference evidence="2" key="1">
    <citation type="journal article" date="2014" name="Int. J. Syst. Evol. Microbiol.">
        <title>Complete genome sequence of Corynebacterium casei LMG S-19264T (=DSM 44701T), isolated from a smear-ripened cheese.</title>
        <authorList>
            <consortium name="US DOE Joint Genome Institute (JGI-PGF)"/>
            <person name="Walter F."/>
            <person name="Albersmeier A."/>
            <person name="Kalinowski J."/>
            <person name="Ruckert C."/>
        </authorList>
    </citation>
    <scope>NUCLEOTIDE SEQUENCE</scope>
    <source>
        <strain evidence="2">JCM 3090</strain>
    </source>
</reference>
<sequence length="192" mass="20387">MSRDAGRPDIPQQRRGPAGAVVTVVGTDVHPFDRPLRWLADWYRSRADRPPLVVQYGSSARPDLPGAVPFLDHAALQRAFAAATVVVSHGGPATITEARRHGRVPLVVPRDPALGEHVDDHQQLFARRLADAGMIRLCPDAAALAAELDAGLADPDSLATPAGTGGVPPGVARVGEIIDALIADRPAPRRRR</sequence>
<dbReference type="InterPro" id="IPR007235">
    <property type="entry name" value="Glyco_trans_28_C"/>
</dbReference>
<dbReference type="Proteomes" id="UP000649739">
    <property type="component" value="Unassembled WGS sequence"/>
</dbReference>
<protein>
    <recommendedName>
        <fullName evidence="1">Glycosyl transferase family 28 C-terminal domain-containing protein</fullName>
    </recommendedName>
</protein>
<feature type="domain" description="Glycosyl transferase family 28 C-terminal" evidence="1">
    <location>
        <begin position="75"/>
        <end position="160"/>
    </location>
</feature>
<dbReference type="Pfam" id="PF04101">
    <property type="entry name" value="Glyco_tran_28_C"/>
    <property type="match status" value="1"/>
</dbReference>
<evidence type="ECO:0000313" key="3">
    <source>
        <dbReference type="Proteomes" id="UP000649739"/>
    </source>
</evidence>
<organism evidence="2 3">
    <name type="scientific">Pilimelia anulata</name>
    <dbReference type="NCBI Taxonomy" id="53371"/>
    <lineage>
        <taxon>Bacteria</taxon>
        <taxon>Bacillati</taxon>
        <taxon>Actinomycetota</taxon>
        <taxon>Actinomycetes</taxon>
        <taxon>Micromonosporales</taxon>
        <taxon>Micromonosporaceae</taxon>
        <taxon>Pilimelia</taxon>
    </lineage>
</organism>
<dbReference type="AlphaFoldDB" id="A0A8J3FDA0"/>
<dbReference type="RefSeq" id="WP_229784334.1">
    <property type="nucleotide sequence ID" value="NZ_BMQB01000013.1"/>
</dbReference>
<gene>
    <name evidence="2" type="ORF">GCM10010123_43460</name>
</gene>